<keyword evidence="1" id="KW-0812">Transmembrane</keyword>
<reference evidence="3" key="1">
    <citation type="submission" date="2015-09" db="EMBL/GenBank/DDBJ databases">
        <authorList>
            <consortium name="Pathogen Informatics"/>
        </authorList>
    </citation>
    <scope>NUCLEOTIDE SEQUENCE [LARGE SCALE GENOMIC DNA]</scope>
    <source>
        <strain evidence="3">Lake Konstanz</strain>
    </source>
</reference>
<proteinExistence type="predicted"/>
<sequence length="737" mass="78258">MLHPTLRSSPVFLQRHQRGSWMLLLVLFCCIVSFEGSVVAASLDIDSKATGDAHQERRKAAAGWFREAGAKARSVVDLLKSAATFSLPLTNEGDGNSEGEASSESESLLESVTRGLQSFASPQVVGLATTANKNKGEPKKRTLLAPRGVAAFQQRRSPLRLSTGVVTGSSTKAPTSSTASNQRRHFGTLASSTPIADAHSAIFTTASQIISTLPTATTTTFCNDGTVGVELSSSTKFTCMDSVGVNTTRDAYYYRSATKAERANCTYVDGTSPQGKQCICSTDYMLFRTRPTFFGCLPRNFSCATTLLGLNSCRLPGYAEPQPDMDSCYSLSRSPTGPNGNGNAAQGSWRLSIQCSVESYINPAIYDALGAVQATPTNASAVWVSTGAAVDDAIFFLAACHVTSAAPPHCRGLNSCRLPGYAEPQPDMDSCYSLSRSPTGPNGNGNAAQGSWRLSIQCSVESYINPAIYDALGAVQSTPANASAVWVSTGAAVDDANNQQPSGTFAELSADLNLFPSAFDVLIAEQNASVAQASQPPAGSTRLQLTMRHPLVTYGTLELQFFDFNEPSRTDGGARVILPLVVDNASSATGMGAGTLYDPATGNTIAALSLLATPSRLWNISYNISTLPDHYFFAGRLYMEVGLLSPFGLVSRYSVAGLQIEIMDTVTPTRILTYSNKLSTSTVAVIAVAVACAIFIILVVAWKLWRLPPEEDVSVVGGRIRRAESLSNVKKDAKKKD</sequence>
<protein>
    <submittedName>
        <fullName evidence="2">Membrane-associated protein, putative</fullName>
    </submittedName>
</protein>
<keyword evidence="1" id="KW-1133">Transmembrane helix</keyword>
<name>A0A0S4IK75_BODSA</name>
<gene>
    <name evidence="2" type="ORF">BSAL_58350</name>
</gene>
<evidence type="ECO:0000313" key="3">
    <source>
        <dbReference type="Proteomes" id="UP000051952"/>
    </source>
</evidence>
<dbReference type="AlphaFoldDB" id="A0A0S4IK75"/>
<evidence type="ECO:0000256" key="1">
    <source>
        <dbReference type="SAM" id="Phobius"/>
    </source>
</evidence>
<evidence type="ECO:0000313" key="2">
    <source>
        <dbReference type="EMBL" id="CUF03383.1"/>
    </source>
</evidence>
<keyword evidence="1" id="KW-0472">Membrane</keyword>
<organism evidence="2 3">
    <name type="scientific">Bodo saltans</name>
    <name type="common">Flagellated protozoan</name>
    <dbReference type="NCBI Taxonomy" id="75058"/>
    <lineage>
        <taxon>Eukaryota</taxon>
        <taxon>Discoba</taxon>
        <taxon>Euglenozoa</taxon>
        <taxon>Kinetoplastea</taxon>
        <taxon>Metakinetoplastina</taxon>
        <taxon>Eubodonida</taxon>
        <taxon>Bodonidae</taxon>
        <taxon>Bodo</taxon>
    </lineage>
</organism>
<dbReference type="EMBL" id="CYKH01000232">
    <property type="protein sequence ID" value="CUF03383.1"/>
    <property type="molecule type" value="Genomic_DNA"/>
</dbReference>
<dbReference type="Proteomes" id="UP000051952">
    <property type="component" value="Unassembled WGS sequence"/>
</dbReference>
<keyword evidence="3" id="KW-1185">Reference proteome</keyword>
<accession>A0A0S4IK75</accession>
<feature type="transmembrane region" description="Helical" evidence="1">
    <location>
        <begin position="683"/>
        <end position="702"/>
    </location>
</feature>